<keyword evidence="4" id="KW-0862">Zinc</keyword>
<dbReference type="AlphaFoldDB" id="A0A1I4BYA2"/>
<dbReference type="InterPro" id="IPR049940">
    <property type="entry name" value="GluQ/Sye"/>
</dbReference>
<evidence type="ECO:0000313" key="10">
    <source>
        <dbReference type="Proteomes" id="UP000198755"/>
    </source>
</evidence>
<evidence type="ECO:0000256" key="3">
    <source>
        <dbReference type="ARBA" id="ARBA00022741"/>
    </source>
</evidence>
<organism evidence="9 10">
    <name type="scientific">Methylocapsa palsarum</name>
    <dbReference type="NCBI Taxonomy" id="1612308"/>
    <lineage>
        <taxon>Bacteria</taxon>
        <taxon>Pseudomonadati</taxon>
        <taxon>Pseudomonadota</taxon>
        <taxon>Alphaproteobacteria</taxon>
        <taxon>Hyphomicrobiales</taxon>
        <taxon>Beijerinckiaceae</taxon>
        <taxon>Methylocapsa</taxon>
    </lineage>
</organism>
<evidence type="ECO:0000259" key="8">
    <source>
        <dbReference type="Pfam" id="PF00749"/>
    </source>
</evidence>
<evidence type="ECO:0000256" key="4">
    <source>
        <dbReference type="ARBA" id="ARBA00022833"/>
    </source>
</evidence>
<dbReference type="GO" id="GO:0006424">
    <property type="term" value="P:glutamyl-tRNA aminoacylation"/>
    <property type="evidence" value="ECO:0007669"/>
    <property type="project" value="TreeGrafter"/>
</dbReference>
<name>A0A1I4BYA2_9HYPH</name>
<dbReference type="OrthoDB" id="9807503at2"/>
<keyword evidence="3 7" id="KW-0547">Nucleotide-binding</keyword>
<evidence type="ECO:0000256" key="1">
    <source>
        <dbReference type="ARBA" id="ARBA00022598"/>
    </source>
</evidence>
<evidence type="ECO:0000256" key="7">
    <source>
        <dbReference type="RuleBase" id="RU363037"/>
    </source>
</evidence>
<dbReference type="RefSeq" id="WP_091685408.1">
    <property type="nucleotide sequence ID" value="NZ_FOSN01000017.1"/>
</dbReference>
<dbReference type="EMBL" id="FOSN01000017">
    <property type="protein sequence ID" value="SFK72911.1"/>
    <property type="molecule type" value="Genomic_DNA"/>
</dbReference>
<dbReference type="PANTHER" id="PTHR43311">
    <property type="entry name" value="GLUTAMATE--TRNA LIGASE"/>
    <property type="match status" value="1"/>
</dbReference>
<dbReference type="GO" id="GO:0004818">
    <property type="term" value="F:glutamate-tRNA ligase activity"/>
    <property type="evidence" value="ECO:0007669"/>
    <property type="project" value="TreeGrafter"/>
</dbReference>
<dbReference type="GO" id="GO:0005829">
    <property type="term" value="C:cytosol"/>
    <property type="evidence" value="ECO:0007669"/>
    <property type="project" value="TreeGrafter"/>
</dbReference>
<dbReference type="Gene3D" id="3.40.50.620">
    <property type="entry name" value="HUPs"/>
    <property type="match status" value="1"/>
</dbReference>
<keyword evidence="1 7" id="KW-0436">Ligase</keyword>
<evidence type="ECO:0000313" key="9">
    <source>
        <dbReference type="EMBL" id="SFK72911.1"/>
    </source>
</evidence>
<gene>
    <name evidence="9" type="ORF">SAMN05444581_1179</name>
</gene>
<keyword evidence="2" id="KW-0479">Metal-binding</keyword>
<dbReference type="PANTHER" id="PTHR43311:SF1">
    <property type="entry name" value="GLUTAMYL-Q TRNA(ASP) SYNTHETASE"/>
    <property type="match status" value="1"/>
</dbReference>
<dbReference type="NCBIfam" id="NF004315">
    <property type="entry name" value="PRK05710.1-4"/>
    <property type="match status" value="1"/>
</dbReference>
<dbReference type="PRINTS" id="PR00987">
    <property type="entry name" value="TRNASYNTHGLU"/>
</dbReference>
<dbReference type="Proteomes" id="UP000198755">
    <property type="component" value="Unassembled WGS sequence"/>
</dbReference>
<sequence length="298" mass="32793">MTRSFDAPVFRFAPSSNGYLHLGHAYSAQLNFDLARAAGGRLLLRIENIDAERCRPEYERAILEDLSWLGVVFDRPVRRQSEHFADYANALDLLRSRGLLYPCFCSRGDIIAAVSGRSGWPRDPDGSPHYPGSCKRLSEDERRRRLASGAGFAERIDIDLAVGVAGGPFAWRELASPGAPERDVIADPKVWGDAVLARKDIAASYHIAVVVDDALQGVTQVVRGEDLFAATSLHRLLQVLLGLPAPDYHHHRLLLDASGRKLSKSLRAKSLRAWREEGIDPAGARARLALEPVCLSTP</sequence>
<evidence type="ECO:0000256" key="5">
    <source>
        <dbReference type="ARBA" id="ARBA00022840"/>
    </source>
</evidence>
<protein>
    <submittedName>
        <fullName evidence="9">Glutamyl-Q tRNA(Asp) synthetase</fullName>
    </submittedName>
</protein>
<proteinExistence type="inferred from homology"/>
<dbReference type="STRING" id="1612308.SAMN05444581_1179"/>
<reference evidence="9 10" key="1">
    <citation type="submission" date="2016-10" db="EMBL/GenBank/DDBJ databases">
        <authorList>
            <person name="de Groot N.N."/>
        </authorList>
    </citation>
    <scope>NUCLEOTIDE SEQUENCE [LARGE SCALE GENOMIC DNA]</scope>
    <source>
        <strain evidence="9 10">NE2</strain>
    </source>
</reference>
<dbReference type="InterPro" id="IPR020058">
    <property type="entry name" value="Glu/Gln-tRNA-synth_Ib_cat-dom"/>
</dbReference>
<keyword evidence="5 7" id="KW-0067">ATP-binding</keyword>
<dbReference type="InterPro" id="IPR014729">
    <property type="entry name" value="Rossmann-like_a/b/a_fold"/>
</dbReference>
<evidence type="ECO:0000256" key="6">
    <source>
        <dbReference type="ARBA" id="ARBA00023146"/>
    </source>
</evidence>
<feature type="domain" description="Glutamyl/glutaminyl-tRNA synthetase class Ib catalytic" evidence="8">
    <location>
        <begin position="11"/>
        <end position="269"/>
    </location>
</feature>
<dbReference type="PROSITE" id="PS00178">
    <property type="entry name" value="AA_TRNA_LIGASE_I"/>
    <property type="match status" value="1"/>
</dbReference>
<keyword evidence="10" id="KW-1185">Reference proteome</keyword>
<keyword evidence="6 7" id="KW-0030">Aminoacyl-tRNA synthetase</keyword>
<dbReference type="InterPro" id="IPR001412">
    <property type="entry name" value="aa-tRNA-synth_I_CS"/>
</dbReference>
<dbReference type="SUPFAM" id="SSF52374">
    <property type="entry name" value="Nucleotidylyl transferase"/>
    <property type="match status" value="1"/>
</dbReference>
<accession>A0A1I4BYA2</accession>
<comment type="similarity">
    <text evidence="7">Belongs to the class-I aminoacyl-tRNA synthetase family.</text>
</comment>
<dbReference type="GO" id="GO:0005524">
    <property type="term" value="F:ATP binding"/>
    <property type="evidence" value="ECO:0007669"/>
    <property type="project" value="UniProtKB-KW"/>
</dbReference>
<keyword evidence="7" id="KW-0648">Protein biosynthesis</keyword>
<dbReference type="InterPro" id="IPR000924">
    <property type="entry name" value="Glu/Gln-tRNA-synth"/>
</dbReference>
<evidence type="ECO:0000256" key="2">
    <source>
        <dbReference type="ARBA" id="ARBA00022723"/>
    </source>
</evidence>
<dbReference type="Pfam" id="PF00749">
    <property type="entry name" value="tRNA-synt_1c"/>
    <property type="match status" value="1"/>
</dbReference>